<evidence type="ECO:0000256" key="3">
    <source>
        <dbReference type="ARBA" id="ARBA00022475"/>
    </source>
</evidence>
<evidence type="ECO:0000256" key="4">
    <source>
        <dbReference type="ARBA" id="ARBA00022500"/>
    </source>
</evidence>
<dbReference type="EMBL" id="JAPDDP010000031">
    <property type="protein sequence ID" value="MDA0182181.1"/>
    <property type="molecule type" value="Genomic_DNA"/>
</dbReference>
<proteinExistence type="inferred from homology"/>
<dbReference type="GO" id="GO:0016787">
    <property type="term" value="F:hydrolase activity"/>
    <property type="evidence" value="ECO:0007669"/>
    <property type="project" value="InterPro"/>
</dbReference>
<dbReference type="Proteomes" id="UP001147653">
    <property type="component" value="Unassembled WGS sequence"/>
</dbReference>
<dbReference type="Gene3D" id="3.40.1550.10">
    <property type="entry name" value="CheC-like"/>
    <property type="match status" value="1"/>
</dbReference>
<dbReference type="Pfam" id="PF04509">
    <property type="entry name" value="CheC"/>
    <property type="match status" value="1"/>
</dbReference>
<dbReference type="GO" id="GO:0071973">
    <property type="term" value="P:bacterial-type flagellum-dependent cell motility"/>
    <property type="evidence" value="ECO:0007669"/>
    <property type="project" value="InterPro"/>
</dbReference>
<feature type="region of interest" description="Disordered" evidence="7">
    <location>
        <begin position="194"/>
        <end position="214"/>
    </location>
</feature>
<dbReference type="GO" id="GO:0003774">
    <property type="term" value="F:cytoskeletal motor activity"/>
    <property type="evidence" value="ECO:0007669"/>
    <property type="project" value="InterPro"/>
</dbReference>
<dbReference type="InterPro" id="IPR036429">
    <property type="entry name" value="SpoA-like_sf"/>
</dbReference>
<keyword evidence="10" id="KW-0282">Flagellum</keyword>
<dbReference type="SUPFAM" id="SSF101801">
    <property type="entry name" value="Surface presentation of antigens (SPOA)"/>
    <property type="match status" value="1"/>
</dbReference>
<dbReference type="GO" id="GO:0005886">
    <property type="term" value="C:plasma membrane"/>
    <property type="evidence" value="ECO:0007669"/>
    <property type="project" value="UniProtKB-SubCell"/>
</dbReference>
<protein>
    <submittedName>
        <fullName evidence="10">FliM/FliN family flagellar motor switch protein</fullName>
    </submittedName>
</protein>
<gene>
    <name evidence="10" type="ORF">OJ997_17885</name>
</gene>
<keyword evidence="4" id="KW-0145">Chemotaxis</keyword>
<dbReference type="AlphaFoldDB" id="A0A9X3SA38"/>
<dbReference type="PANTHER" id="PTHR43484:SF1">
    <property type="entry name" value="FLAGELLAR MOTOR SWITCH PROTEIN FLIN"/>
    <property type="match status" value="1"/>
</dbReference>
<dbReference type="InterPro" id="IPR007597">
    <property type="entry name" value="CheC"/>
</dbReference>
<evidence type="ECO:0000259" key="8">
    <source>
        <dbReference type="Pfam" id="PF01052"/>
    </source>
</evidence>
<comment type="subcellular location">
    <subcellularLocation>
        <location evidence="1">Cell membrane</location>
        <topology evidence="1">Peripheral membrane protein</topology>
        <orientation evidence="1">Cytoplasmic side</orientation>
    </subcellularLocation>
</comment>
<evidence type="ECO:0000259" key="9">
    <source>
        <dbReference type="Pfam" id="PF04509"/>
    </source>
</evidence>
<name>A0A9X3SA38_9ACTN</name>
<comment type="caution">
    <text evidence="10">The sequence shown here is derived from an EMBL/GenBank/DDBJ whole genome shotgun (WGS) entry which is preliminary data.</text>
</comment>
<dbReference type="PRINTS" id="PR00956">
    <property type="entry name" value="FLGMOTORFLIN"/>
</dbReference>
<evidence type="ECO:0000256" key="7">
    <source>
        <dbReference type="SAM" id="MobiDB-lite"/>
    </source>
</evidence>
<dbReference type="SUPFAM" id="SSF103039">
    <property type="entry name" value="CheC-like"/>
    <property type="match status" value="1"/>
</dbReference>
<dbReference type="RefSeq" id="WP_270026544.1">
    <property type="nucleotide sequence ID" value="NZ_JAPDDP010000031.1"/>
</dbReference>
<dbReference type="PANTHER" id="PTHR43484">
    <property type="match status" value="1"/>
</dbReference>
<evidence type="ECO:0000256" key="1">
    <source>
        <dbReference type="ARBA" id="ARBA00004413"/>
    </source>
</evidence>
<keyword evidence="6" id="KW-0472">Membrane</keyword>
<evidence type="ECO:0000313" key="11">
    <source>
        <dbReference type="Proteomes" id="UP001147653"/>
    </source>
</evidence>
<feature type="domain" description="CheC-like protein" evidence="9">
    <location>
        <begin position="100"/>
        <end position="135"/>
    </location>
</feature>
<evidence type="ECO:0000313" key="10">
    <source>
        <dbReference type="EMBL" id="MDA0182181.1"/>
    </source>
</evidence>
<evidence type="ECO:0000256" key="6">
    <source>
        <dbReference type="ARBA" id="ARBA00023136"/>
    </source>
</evidence>
<keyword evidence="5" id="KW-0283">Flagellar rotation</keyword>
<feature type="domain" description="Flagellar motor switch protein FliN-like C-terminal" evidence="8">
    <location>
        <begin position="215"/>
        <end position="285"/>
    </location>
</feature>
<keyword evidence="11" id="KW-1185">Reference proteome</keyword>
<organism evidence="10 11">
    <name type="scientific">Solirubrobacter phytolaccae</name>
    <dbReference type="NCBI Taxonomy" id="1404360"/>
    <lineage>
        <taxon>Bacteria</taxon>
        <taxon>Bacillati</taxon>
        <taxon>Actinomycetota</taxon>
        <taxon>Thermoleophilia</taxon>
        <taxon>Solirubrobacterales</taxon>
        <taxon>Solirubrobacteraceae</taxon>
        <taxon>Solirubrobacter</taxon>
    </lineage>
</organism>
<reference evidence="10" key="1">
    <citation type="submission" date="2022-10" db="EMBL/GenBank/DDBJ databases">
        <title>The WGS of Solirubrobacter phytolaccae KCTC 29190.</title>
        <authorList>
            <person name="Jiang Z."/>
        </authorList>
    </citation>
    <scope>NUCLEOTIDE SEQUENCE</scope>
    <source>
        <strain evidence="10">KCTC 29190</strain>
    </source>
</reference>
<keyword evidence="10" id="KW-0969">Cilium</keyword>
<dbReference type="InterPro" id="IPR051469">
    <property type="entry name" value="FliN/MopA/SpaO"/>
</dbReference>
<sequence length="304" mass="31443">MSSTEALTKLGESTGEACLSVLEMFAADKVSVGEVTTFDDPKGAFAGAPVPCVAMSVSYVDGVTGGNVFLITLDGARNLAASMMGMDEPEDPDAEELSELELSAVSEAMNQMMASAAAATSVVLGNEVEIGTPDTKTFTAGDDIAAAYAKTPYAVRIAMSVCGEPARIVQLVPNAFVVRMSSALDEIGSEIQGGVPETPAAGATPRGTTGAKPSLSGIPVRVWAELGRARMPSAQIVGLPPGAVVELDRLADDAIDLYVNGTRFATGRLVVVDGTDWAVRIEHVLENANDSDSGMEVAGWPESW</sequence>
<evidence type="ECO:0000256" key="2">
    <source>
        <dbReference type="ARBA" id="ARBA00009226"/>
    </source>
</evidence>
<dbReference type="InterPro" id="IPR001172">
    <property type="entry name" value="FliN_T3SS_HrcQb"/>
</dbReference>
<dbReference type="GO" id="GO:0006935">
    <property type="term" value="P:chemotaxis"/>
    <property type="evidence" value="ECO:0007669"/>
    <property type="project" value="UniProtKB-KW"/>
</dbReference>
<evidence type="ECO:0000256" key="5">
    <source>
        <dbReference type="ARBA" id="ARBA00022779"/>
    </source>
</evidence>
<dbReference type="GO" id="GO:0009425">
    <property type="term" value="C:bacterial-type flagellum basal body"/>
    <property type="evidence" value="ECO:0007669"/>
    <property type="project" value="InterPro"/>
</dbReference>
<dbReference type="InterPro" id="IPR028976">
    <property type="entry name" value="CheC-like_sf"/>
</dbReference>
<dbReference type="Pfam" id="PF01052">
    <property type="entry name" value="FliMN_C"/>
    <property type="match status" value="1"/>
</dbReference>
<feature type="compositionally biased region" description="Low complexity" evidence="7">
    <location>
        <begin position="196"/>
        <end position="213"/>
    </location>
</feature>
<dbReference type="InterPro" id="IPR001543">
    <property type="entry name" value="FliN-like_C"/>
</dbReference>
<keyword evidence="10" id="KW-0966">Cell projection</keyword>
<accession>A0A9X3SA38</accession>
<comment type="similarity">
    <text evidence="2">Belongs to the FliN/MopA/SpaO family.</text>
</comment>
<keyword evidence="3" id="KW-1003">Cell membrane</keyword>
<dbReference type="Gene3D" id="2.30.330.10">
    <property type="entry name" value="SpoA-like"/>
    <property type="match status" value="1"/>
</dbReference>